<dbReference type="PRINTS" id="PR00449">
    <property type="entry name" value="RASTRNSFRMNG"/>
</dbReference>
<evidence type="ECO:0000256" key="4">
    <source>
        <dbReference type="ARBA" id="ARBA00022741"/>
    </source>
</evidence>
<dbReference type="GO" id="GO:0005525">
    <property type="term" value="F:GTP binding"/>
    <property type="evidence" value="ECO:0007669"/>
    <property type="project" value="UniProtKB-KW"/>
</dbReference>
<evidence type="ECO:0000256" key="2">
    <source>
        <dbReference type="ARBA" id="ARBA00022475"/>
    </source>
</evidence>
<dbReference type="GO" id="GO:0003924">
    <property type="term" value="F:GTPase activity"/>
    <property type="evidence" value="ECO:0007669"/>
    <property type="project" value="InterPro"/>
</dbReference>
<dbReference type="NCBIfam" id="TIGR00231">
    <property type="entry name" value="small_GTP"/>
    <property type="match status" value="1"/>
</dbReference>
<dbReference type="PROSITE" id="PS51420">
    <property type="entry name" value="RHO"/>
    <property type="match status" value="1"/>
</dbReference>
<comment type="similarity">
    <text evidence="9">Belongs to the small GTPase superfamily. RasD family.</text>
</comment>
<organism evidence="11 12">
    <name type="scientific">Orchesella cincta</name>
    <name type="common">Springtail</name>
    <name type="synonym">Podura cincta</name>
    <dbReference type="NCBI Taxonomy" id="48709"/>
    <lineage>
        <taxon>Eukaryota</taxon>
        <taxon>Metazoa</taxon>
        <taxon>Ecdysozoa</taxon>
        <taxon>Arthropoda</taxon>
        <taxon>Hexapoda</taxon>
        <taxon>Collembola</taxon>
        <taxon>Entomobryomorpha</taxon>
        <taxon>Entomobryoidea</taxon>
        <taxon>Orchesellidae</taxon>
        <taxon>Orchesellinae</taxon>
        <taxon>Orchesella</taxon>
    </lineage>
</organism>
<feature type="compositionally biased region" description="Polar residues" evidence="10">
    <location>
        <begin position="19"/>
        <end position="37"/>
    </location>
</feature>
<comment type="subcellular location">
    <subcellularLocation>
        <location evidence="1">Cell membrane</location>
        <topology evidence="1">Lipid-anchor</topology>
    </subcellularLocation>
</comment>
<dbReference type="PROSITE" id="PS51421">
    <property type="entry name" value="RAS"/>
    <property type="match status" value="1"/>
</dbReference>
<reference evidence="11 12" key="1">
    <citation type="journal article" date="2016" name="Genome Biol. Evol.">
        <title>Gene Family Evolution Reflects Adaptation to Soil Environmental Stressors in the Genome of the Collembolan Orchesella cincta.</title>
        <authorList>
            <person name="Faddeeva-Vakhrusheva A."/>
            <person name="Derks M.F."/>
            <person name="Anvar S.Y."/>
            <person name="Agamennone V."/>
            <person name="Suring W."/>
            <person name="Smit S."/>
            <person name="van Straalen N.M."/>
            <person name="Roelofs D."/>
        </authorList>
    </citation>
    <scope>NUCLEOTIDE SEQUENCE [LARGE SCALE GENOMIC DNA]</scope>
    <source>
        <tissue evidence="11">Mixed pool</tissue>
    </source>
</reference>
<keyword evidence="5" id="KW-0342">GTP-binding</keyword>
<dbReference type="OrthoDB" id="265044at2759"/>
<dbReference type="EMBL" id="LJIJ01000223">
    <property type="protein sequence ID" value="ODN00214.1"/>
    <property type="molecule type" value="Genomic_DNA"/>
</dbReference>
<feature type="compositionally biased region" description="Polar residues" evidence="10">
    <location>
        <begin position="45"/>
        <end position="54"/>
    </location>
</feature>
<dbReference type="InterPro" id="IPR052236">
    <property type="entry name" value="Small_GTPase_RasD"/>
</dbReference>
<dbReference type="PANTHER" id="PTHR46149:SF7">
    <property type="entry name" value="GTP-BINDING PROTEIN DI-RAS2"/>
    <property type="match status" value="1"/>
</dbReference>
<name>A0A1D2N4M5_ORCCI</name>
<keyword evidence="3" id="KW-0488">Methylation</keyword>
<evidence type="ECO:0000256" key="6">
    <source>
        <dbReference type="ARBA" id="ARBA00023136"/>
    </source>
</evidence>
<dbReference type="Proteomes" id="UP000094527">
    <property type="component" value="Unassembled WGS sequence"/>
</dbReference>
<evidence type="ECO:0000313" key="11">
    <source>
        <dbReference type="EMBL" id="ODN00214.1"/>
    </source>
</evidence>
<keyword evidence="6" id="KW-0472">Membrane</keyword>
<evidence type="ECO:0000256" key="1">
    <source>
        <dbReference type="ARBA" id="ARBA00004193"/>
    </source>
</evidence>
<proteinExistence type="inferred from homology"/>
<dbReference type="Gene3D" id="3.40.50.300">
    <property type="entry name" value="P-loop containing nucleotide triphosphate hydrolases"/>
    <property type="match status" value="1"/>
</dbReference>
<dbReference type="InterPro" id="IPR001806">
    <property type="entry name" value="Small_GTPase"/>
</dbReference>
<evidence type="ECO:0000256" key="10">
    <source>
        <dbReference type="SAM" id="MobiDB-lite"/>
    </source>
</evidence>
<evidence type="ECO:0000313" key="12">
    <source>
        <dbReference type="Proteomes" id="UP000094527"/>
    </source>
</evidence>
<dbReference type="InterPro" id="IPR005225">
    <property type="entry name" value="Small_GTP-bd"/>
</dbReference>
<keyword evidence="7" id="KW-0449">Lipoprotein</keyword>
<dbReference type="PANTHER" id="PTHR46149">
    <property type="entry name" value="MIP08469P"/>
    <property type="match status" value="1"/>
</dbReference>
<dbReference type="SUPFAM" id="SSF52540">
    <property type="entry name" value="P-loop containing nucleoside triphosphate hydrolases"/>
    <property type="match status" value="1"/>
</dbReference>
<evidence type="ECO:0000256" key="5">
    <source>
        <dbReference type="ARBA" id="ARBA00023134"/>
    </source>
</evidence>
<sequence>MPTTLPVRQTERRTAMYRKNTTTRPRTWPNERTSSVATAAHAPSESLSPSTIASSRLKAIPSPTPPRARTAASTPTKAPAKLGYKILMLGSAKVGKTSIIQRFLYDSFCPKYRRTIEELHRADFPIGGTSLTLDIMDTGGSYEFPAMKTLNIASSNAFILVYSIEDESSFDEILVLRNQVVQSKGEAIPLVVVGNKTDLDSRTVDERRAEKIVTKWKHGYVECSAQTGDRVVDVFKELLNQAKVTYSLSPALRKRRQSLPGNGFTSSKIQR</sequence>
<dbReference type="PROSITE" id="PS51419">
    <property type="entry name" value="RAB"/>
    <property type="match status" value="1"/>
</dbReference>
<gene>
    <name evidence="11" type="ORF">Ocin01_06466</name>
</gene>
<protein>
    <submittedName>
        <fullName evidence="11">Dexamethasone-induced Ras-related protein 1</fullName>
    </submittedName>
</protein>
<keyword evidence="2" id="KW-1003">Cell membrane</keyword>
<comment type="caution">
    <text evidence="11">The sequence shown here is derived from an EMBL/GenBank/DDBJ whole genome shotgun (WGS) entry which is preliminary data.</text>
</comment>
<dbReference type="STRING" id="48709.A0A1D2N4M5"/>
<accession>A0A1D2N4M5</accession>
<dbReference type="GO" id="GO:0005886">
    <property type="term" value="C:plasma membrane"/>
    <property type="evidence" value="ECO:0007669"/>
    <property type="project" value="UniProtKB-SubCell"/>
</dbReference>
<evidence type="ECO:0000256" key="3">
    <source>
        <dbReference type="ARBA" id="ARBA00022481"/>
    </source>
</evidence>
<dbReference type="InterPro" id="IPR027417">
    <property type="entry name" value="P-loop_NTPase"/>
</dbReference>
<keyword evidence="12" id="KW-1185">Reference proteome</keyword>
<dbReference type="Pfam" id="PF00071">
    <property type="entry name" value="Ras"/>
    <property type="match status" value="1"/>
</dbReference>
<dbReference type="AlphaFoldDB" id="A0A1D2N4M5"/>
<dbReference type="SMART" id="SM00174">
    <property type="entry name" value="RHO"/>
    <property type="match status" value="1"/>
</dbReference>
<evidence type="ECO:0000256" key="8">
    <source>
        <dbReference type="ARBA" id="ARBA00023289"/>
    </source>
</evidence>
<feature type="region of interest" description="Disordered" evidence="10">
    <location>
        <begin position="1"/>
        <end position="76"/>
    </location>
</feature>
<keyword evidence="4" id="KW-0547">Nucleotide-binding</keyword>
<dbReference type="FunFam" id="3.40.50.300:FF:000475">
    <property type="entry name" value="GTP-binding protein Rhes"/>
    <property type="match status" value="1"/>
</dbReference>
<dbReference type="SMART" id="SM00175">
    <property type="entry name" value="RAB"/>
    <property type="match status" value="1"/>
</dbReference>
<feature type="compositionally biased region" description="Low complexity" evidence="10">
    <location>
        <begin position="67"/>
        <end position="76"/>
    </location>
</feature>
<dbReference type="OMA" id="VHIMDTS"/>
<keyword evidence="8" id="KW-0636">Prenylation</keyword>
<dbReference type="SMART" id="SM00173">
    <property type="entry name" value="RAS"/>
    <property type="match status" value="1"/>
</dbReference>
<evidence type="ECO:0000256" key="7">
    <source>
        <dbReference type="ARBA" id="ARBA00023288"/>
    </source>
</evidence>
<evidence type="ECO:0000256" key="9">
    <source>
        <dbReference type="ARBA" id="ARBA00038061"/>
    </source>
</evidence>